<evidence type="ECO:0000259" key="1">
    <source>
        <dbReference type="Pfam" id="PF22006"/>
    </source>
</evidence>
<dbReference type="SUPFAM" id="SSF141371">
    <property type="entry name" value="PilZ domain-like"/>
    <property type="match status" value="1"/>
</dbReference>
<feature type="domain" description="PilZ" evidence="1">
    <location>
        <begin position="9"/>
        <end position="62"/>
    </location>
</feature>
<dbReference type="Gene3D" id="2.40.10.430">
    <property type="match status" value="1"/>
</dbReference>
<dbReference type="OrthoDB" id="5639485at2"/>
<dbReference type="GO" id="GO:0035438">
    <property type="term" value="F:cyclic-di-GMP binding"/>
    <property type="evidence" value="ECO:0007669"/>
    <property type="project" value="InterPro"/>
</dbReference>
<reference evidence="2 3" key="1">
    <citation type="submission" date="2018-06" db="EMBL/GenBank/DDBJ databases">
        <authorList>
            <consortium name="Pathogen Informatics"/>
            <person name="Doyle S."/>
        </authorList>
    </citation>
    <scope>NUCLEOTIDE SEQUENCE [LARGE SCALE GENOMIC DNA]</scope>
    <source>
        <strain evidence="2 3">NCTC13316</strain>
    </source>
</reference>
<dbReference type="EMBL" id="UGOD01000006">
    <property type="protein sequence ID" value="STX81638.1"/>
    <property type="molecule type" value="Genomic_DNA"/>
</dbReference>
<accession>A0A378K9L0</accession>
<dbReference type="Proteomes" id="UP000254794">
    <property type="component" value="Unassembled WGS sequence"/>
</dbReference>
<dbReference type="AlphaFoldDB" id="A0A378K9L0"/>
<evidence type="ECO:0000313" key="3">
    <source>
        <dbReference type="Proteomes" id="UP000254794"/>
    </source>
</evidence>
<protein>
    <recommendedName>
        <fullName evidence="1">PilZ domain-containing protein</fullName>
    </recommendedName>
</protein>
<dbReference type="InterPro" id="IPR009875">
    <property type="entry name" value="PilZ_domain"/>
</dbReference>
<keyword evidence="3" id="KW-1185">Reference proteome</keyword>
<organism evidence="2 3">
    <name type="scientific">Legionella busanensis</name>
    <dbReference type="NCBI Taxonomy" id="190655"/>
    <lineage>
        <taxon>Bacteria</taxon>
        <taxon>Pseudomonadati</taxon>
        <taxon>Pseudomonadota</taxon>
        <taxon>Gammaproteobacteria</taxon>
        <taxon>Legionellales</taxon>
        <taxon>Legionellaceae</taxon>
        <taxon>Legionella</taxon>
    </lineage>
</organism>
<sequence length="65" mass="7497">MDERRQFFRIKNKGDILARYETYALEVIDISSSGVAVIKANTQLPESGIIELNIHNFLQKLNMRS</sequence>
<dbReference type="Pfam" id="PF22006">
    <property type="entry name" value="PilZ-like"/>
    <property type="match status" value="1"/>
</dbReference>
<proteinExistence type="predicted"/>
<evidence type="ECO:0000313" key="2">
    <source>
        <dbReference type="EMBL" id="STX81638.1"/>
    </source>
</evidence>
<gene>
    <name evidence="2" type="ORF">NCTC13316_03511</name>
</gene>
<name>A0A378K9L0_9GAMM</name>